<dbReference type="InterPro" id="IPR009012">
    <property type="entry name" value="GrpE_head"/>
</dbReference>
<dbReference type="InterPro" id="IPR013805">
    <property type="entry name" value="GrpE_CC"/>
</dbReference>
<evidence type="ECO:0000256" key="6">
    <source>
        <dbReference type="SAM" id="MobiDB-lite"/>
    </source>
</evidence>
<sequence>MTTPGKGDGTGAGGRPNVGSQPGFTFADKRKVNPDGTPKPEAATTDEQGPAAAEPVVELTDSGSGSFEEFEKALQEKDDLATERLADLQRLQAEYANYRKRVERDRDVARETTVAAVVESLLPVLDDIHLARQHGDLDSGPFVSIAEKLENALAKYGVERFGEPGAPFDPAVHDALMHVEEELAEGTEVTTVVSVLQPGYKIGDRVVRPARVAVADPS</sequence>
<evidence type="ECO:0000256" key="3">
    <source>
        <dbReference type="HAMAP-Rule" id="MF_01151"/>
    </source>
</evidence>
<keyword evidence="8" id="KW-1185">Reference proteome</keyword>
<dbReference type="EMBL" id="CP097332">
    <property type="protein sequence ID" value="UQX88321.1"/>
    <property type="molecule type" value="Genomic_DNA"/>
</dbReference>
<keyword evidence="3" id="KW-0963">Cytoplasm</keyword>
<dbReference type="InterPro" id="IPR000740">
    <property type="entry name" value="GrpE"/>
</dbReference>
<evidence type="ECO:0000313" key="8">
    <source>
        <dbReference type="Proteomes" id="UP001056336"/>
    </source>
</evidence>
<reference evidence="7" key="1">
    <citation type="journal article" date="2018" name="Int. J. Syst. Evol. Microbiol.">
        <title>Jatrophihabitans telluris sp. nov., isolated from sediment soil of lava forest wetlands and the emended description of the genus Jatrophihabitans.</title>
        <authorList>
            <person name="Lee K.C."/>
            <person name="Suh M.K."/>
            <person name="Eom M.K."/>
            <person name="Kim K.K."/>
            <person name="Kim J.S."/>
            <person name="Kim D.S."/>
            <person name="Ko S.H."/>
            <person name="Shin Y.K."/>
            <person name="Lee J.S."/>
        </authorList>
    </citation>
    <scope>NUCLEOTIDE SEQUENCE</scope>
    <source>
        <strain evidence="7">N237</strain>
    </source>
</reference>
<dbReference type="HAMAP" id="MF_01151">
    <property type="entry name" value="GrpE"/>
    <property type="match status" value="1"/>
</dbReference>
<dbReference type="RefSeq" id="WP_249771700.1">
    <property type="nucleotide sequence ID" value="NZ_CP097332.1"/>
</dbReference>
<reference evidence="7" key="2">
    <citation type="submission" date="2022-05" db="EMBL/GenBank/DDBJ databases">
        <authorList>
            <person name="Kim J.-S."/>
            <person name="Lee K."/>
            <person name="Suh M."/>
            <person name="Eom M."/>
            <person name="Kim J.-S."/>
            <person name="Kim D.-S."/>
            <person name="Ko S.-H."/>
            <person name="Shin Y."/>
            <person name="Lee J.-S."/>
        </authorList>
    </citation>
    <scope>NUCLEOTIDE SEQUENCE</scope>
    <source>
        <strain evidence="7">N237</strain>
    </source>
</reference>
<dbReference type="Gene3D" id="3.90.20.20">
    <property type="match status" value="1"/>
</dbReference>
<comment type="similarity">
    <text evidence="1 3 4">Belongs to the GrpE family.</text>
</comment>
<keyword evidence="5" id="KW-0175">Coiled coil</keyword>
<evidence type="ECO:0000256" key="5">
    <source>
        <dbReference type="SAM" id="Coils"/>
    </source>
</evidence>
<feature type="compositionally biased region" description="Gly residues" evidence="6">
    <location>
        <begin position="1"/>
        <end position="16"/>
    </location>
</feature>
<dbReference type="PRINTS" id="PR00773">
    <property type="entry name" value="GRPEPROTEIN"/>
</dbReference>
<evidence type="ECO:0000313" key="7">
    <source>
        <dbReference type="EMBL" id="UQX88321.1"/>
    </source>
</evidence>
<keyword evidence="2 3" id="KW-0143">Chaperone</keyword>
<protein>
    <recommendedName>
        <fullName evidence="3">Protein GrpE</fullName>
    </recommendedName>
    <alternativeName>
        <fullName evidence="3">HSP-70 cofactor</fullName>
    </alternativeName>
</protein>
<organism evidence="7 8">
    <name type="scientific">Jatrophihabitans telluris</name>
    <dbReference type="NCBI Taxonomy" id="2038343"/>
    <lineage>
        <taxon>Bacteria</taxon>
        <taxon>Bacillati</taxon>
        <taxon>Actinomycetota</taxon>
        <taxon>Actinomycetes</taxon>
        <taxon>Jatrophihabitantales</taxon>
        <taxon>Jatrophihabitantaceae</taxon>
        <taxon>Jatrophihabitans</taxon>
    </lineage>
</organism>
<dbReference type="PANTHER" id="PTHR21237">
    <property type="entry name" value="GRPE PROTEIN"/>
    <property type="match status" value="1"/>
</dbReference>
<comment type="subcellular location">
    <subcellularLocation>
        <location evidence="3">Cytoplasm</location>
    </subcellularLocation>
</comment>
<evidence type="ECO:0000256" key="4">
    <source>
        <dbReference type="RuleBase" id="RU004478"/>
    </source>
</evidence>
<dbReference type="Proteomes" id="UP001056336">
    <property type="component" value="Chromosome"/>
</dbReference>
<dbReference type="CDD" id="cd00446">
    <property type="entry name" value="GrpE"/>
    <property type="match status" value="1"/>
</dbReference>
<feature type="region of interest" description="Disordered" evidence="6">
    <location>
        <begin position="1"/>
        <end position="66"/>
    </location>
</feature>
<keyword evidence="3" id="KW-0346">Stress response</keyword>
<accession>A0ABY4QZN6</accession>
<comment type="subunit">
    <text evidence="3">Homodimer.</text>
</comment>
<name>A0ABY4QZN6_9ACTN</name>
<dbReference type="Gene3D" id="2.30.22.10">
    <property type="entry name" value="Head domain of nucleotide exchange factor GrpE"/>
    <property type="match status" value="1"/>
</dbReference>
<evidence type="ECO:0000256" key="1">
    <source>
        <dbReference type="ARBA" id="ARBA00009054"/>
    </source>
</evidence>
<proteinExistence type="inferred from homology"/>
<dbReference type="SUPFAM" id="SSF51064">
    <property type="entry name" value="Head domain of nucleotide exchange factor GrpE"/>
    <property type="match status" value="1"/>
</dbReference>
<dbReference type="PANTHER" id="PTHR21237:SF23">
    <property type="entry name" value="GRPE PROTEIN HOMOLOG, MITOCHONDRIAL"/>
    <property type="match status" value="1"/>
</dbReference>
<comment type="function">
    <text evidence="3">Participates actively in the response to hyperosmotic and heat shock by preventing the aggregation of stress-denatured proteins, in association with DnaK and GrpE. It is the nucleotide exchange factor for DnaK and may function as a thermosensor. Unfolded proteins bind initially to DnaJ; upon interaction with the DnaJ-bound protein, DnaK hydrolyzes its bound ATP, resulting in the formation of a stable complex. GrpE releases ADP from DnaK; ATP binding to DnaK triggers the release of the substrate protein, thus completing the reaction cycle. Several rounds of ATP-dependent interactions between DnaJ, DnaK and GrpE are required for fully efficient folding.</text>
</comment>
<evidence type="ECO:0000256" key="2">
    <source>
        <dbReference type="ARBA" id="ARBA00023186"/>
    </source>
</evidence>
<feature type="coiled-coil region" evidence="5">
    <location>
        <begin position="81"/>
        <end position="108"/>
    </location>
</feature>
<dbReference type="SUPFAM" id="SSF58014">
    <property type="entry name" value="Coiled-coil domain of nucleotide exchange factor GrpE"/>
    <property type="match status" value="1"/>
</dbReference>
<dbReference type="Pfam" id="PF01025">
    <property type="entry name" value="GrpE"/>
    <property type="match status" value="1"/>
</dbReference>
<gene>
    <name evidence="3 7" type="primary">grpE</name>
    <name evidence="7" type="ORF">M6D93_18860</name>
</gene>